<evidence type="ECO:0000256" key="13">
    <source>
        <dbReference type="ARBA" id="ARBA00023935"/>
    </source>
</evidence>
<evidence type="ECO:0000256" key="17">
    <source>
        <dbReference type="HAMAP-Rule" id="MF_02241"/>
    </source>
</evidence>
<feature type="binding site" evidence="17">
    <location>
        <begin position="29"/>
        <end position="32"/>
    </location>
    <ligand>
        <name>a CDP-1,2-diacyl-sn-glycerol</name>
        <dbReference type="ChEBI" id="CHEBI:58332"/>
    </ligand>
</feature>
<accession>A0ABN2NUN7</accession>
<evidence type="ECO:0000256" key="15">
    <source>
        <dbReference type="ARBA" id="ARBA00033137"/>
    </source>
</evidence>
<evidence type="ECO:0000256" key="12">
    <source>
        <dbReference type="ARBA" id="ARBA00023136"/>
    </source>
</evidence>
<keyword evidence="20" id="KW-1185">Reference proteome</keyword>
<comment type="subunit">
    <text evidence="5 17">Homodimer.</text>
</comment>
<feature type="binding site" evidence="17">
    <location>
        <position position="74"/>
    </location>
    <ligand>
        <name>a CDP-1,2-diacyl-sn-glycerol</name>
        <dbReference type="ChEBI" id="CHEBI:58332"/>
    </ligand>
</feature>
<evidence type="ECO:0000313" key="19">
    <source>
        <dbReference type="EMBL" id="GAA1903325.1"/>
    </source>
</evidence>
<comment type="caution">
    <text evidence="17">Lacks conserved residue(s) required for the propagation of feature annotation.</text>
</comment>
<comment type="cofactor">
    <cofactor evidence="17">
        <name>Mg(2+)</name>
        <dbReference type="ChEBI" id="CHEBI:18420"/>
    </cofactor>
    <text evidence="17">Contains a di-nuclear catalytic Mg(2+) center.</text>
</comment>
<dbReference type="EC" id="2.7.8.-" evidence="17"/>
<feature type="binding site" evidence="17">
    <location>
        <position position="87"/>
    </location>
    <ligand>
        <name>Mg(2+)</name>
        <dbReference type="ChEBI" id="CHEBI:18420"/>
        <label>2</label>
    </ligand>
</feature>
<feature type="transmembrane region" description="Helical" evidence="17">
    <location>
        <begin position="6"/>
        <end position="23"/>
    </location>
</feature>
<dbReference type="InterPro" id="IPR043130">
    <property type="entry name" value="CDP-OH_PTrfase_TM_dom"/>
</dbReference>
<feature type="binding site" evidence="17">
    <location>
        <position position="87"/>
    </location>
    <ligand>
        <name>Mg(2+)</name>
        <dbReference type="ChEBI" id="CHEBI:18420"/>
        <label>1</label>
    </ligand>
</feature>
<dbReference type="EMBL" id="BAAALV010000001">
    <property type="protein sequence ID" value="GAA1903325.1"/>
    <property type="molecule type" value="Genomic_DNA"/>
</dbReference>
<keyword evidence="9 17" id="KW-0479">Metal-binding</keyword>
<evidence type="ECO:0000256" key="5">
    <source>
        <dbReference type="ARBA" id="ARBA00011738"/>
    </source>
</evidence>
<keyword evidence="17" id="KW-0594">Phospholipid biosynthesis</keyword>
<dbReference type="RefSeq" id="WP_152227675.1">
    <property type="nucleotide sequence ID" value="NZ_BAAALV010000001.1"/>
</dbReference>
<dbReference type="HAMAP" id="MF_02241">
    <property type="entry name" value="PIP_synthase"/>
    <property type="match status" value="1"/>
</dbReference>
<evidence type="ECO:0000256" key="7">
    <source>
        <dbReference type="ARBA" id="ARBA00022679"/>
    </source>
</evidence>
<evidence type="ECO:0000256" key="18">
    <source>
        <dbReference type="RuleBase" id="RU003750"/>
    </source>
</evidence>
<name>A0ABN2NUN7_9MICC</name>
<comment type="similarity">
    <text evidence="4 17 18">Belongs to the CDP-alcohol phosphatidyltransferase class-I family.</text>
</comment>
<keyword evidence="10 17" id="KW-0460">Magnesium</keyword>
<organism evidence="19 20">
    <name type="scientific">Arthrobacter gandavensis</name>
    <dbReference type="NCBI Taxonomy" id="169960"/>
    <lineage>
        <taxon>Bacteria</taxon>
        <taxon>Bacillati</taxon>
        <taxon>Actinomycetota</taxon>
        <taxon>Actinomycetes</taxon>
        <taxon>Micrococcales</taxon>
        <taxon>Micrococcaceae</taxon>
        <taxon>Arthrobacter</taxon>
    </lineage>
</organism>
<dbReference type="Gene3D" id="1.20.120.1760">
    <property type="match status" value="1"/>
</dbReference>
<dbReference type="NCBIfam" id="NF045883">
    <property type="entry name" value="PIPSynth"/>
    <property type="match status" value="1"/>
</dbReference>
<comment type="pathway">
    <text evidence="2 17">Phospholipid metabolism; phosphatidylinositol phosphate biosynthesis.</text>
</comment>
<gene>
    <name evidence="19" type="ORF">GCM10009688_04150</name>
</gene>
<keyword evidence="6 17" id="KW-1003">Cell membrane</keyword>
<feature type="transmembrane region" description="Helical" evidence="17">
    <location>
        <begin position="53"/>
        <end position="72"/>
    </location>
</feature>
<feature type="binding site" evidence="17">
    <location>
        <position position="91"/>
    </location>
    <ligand>
        <name>Mg(2+)</name>
        <dbReference type="ChEBI" id="CHEBI:18420"/>
        <label>2</label>
    </ligand>
</feature>
<comment type="pathway">
    <text evidence="3">Lipid metabolism.</text>
</comment>
<sequence length="220" mass="23462">MLNKYARGFFTALFTPIASWLIRHRVSPDAVTIIGTLGVMVGGLVFYPLGQLFWGTIFIVLFVFSDVIDGIMARQQERKGKWGAFLDSTLDRFADGALFAGVSIWFFTGGGNDAIGVAAIICLVLGMLVSYIRAKAESLGFDANVGLAERAERLVFLLTATGLVGLGIPEVVLLVVLVALCLASCVTIAQRMGTVRRQSAAGVAGEDLEPGLDKDLGKDT</sequence>
<feature type="binding site" evidence="17">
    <location>
        <position position="69"/>
    </location>
    <ligand>
        <name>Mg(2+)</name>
        <dbReference type="ChEBI" id="CHEBI:18420"/>
        <label>1</label>
    </ligand>
</feature>
<feature type="transmembrane region" description="Helical" evidence="17">
    <location>
        <begin position="154"/>
        <end position="180"/>
    </location>
</feature>
<dbReference type="InterPro" id="IPR048254">
    <property type="entry name" value="CDP_ALCOHOL_P_TRANSF_CS"/>
</dbReference>
<dbReference type="Pfam" id="PF01066">
    <property type="entry name" value="CDP-OH_P_transf"/>
    <property type="match status" value="1"/>
</dbReference>
<reference evidence="19 20" key="1">
    <citation type="journal article" date="2019" name="Int. J. Syst. Evol. Microbiol.">
        <title>The Global Catalogue of Microorganisms (GCM) 10K type strain sequencing project: providing services to taxonomists for standard genome sequencing and annotation.</title>
        <authorList>
            <consortium name="The Broad Institute Genomics Platform"/>
            <consortium name="The Broad Institute Genome Sequencing Center for Infectious Disease"/>
            <person name="Wu L."/>
            <person name="Ma J."/>
        </authorList>
    </citation>
    <scope>NUCLEOTIDE SEQUENCE [LARGE SCALE GENOMIC DNA]</scope>
    <source>
        <strain evidence="19 20">JCM 13316</strain>
    </source>
</reference>
<evidence type="ECO:0000256" key="10">
    <source>
        <dbReference type="ARBA" id="ARBA00022842"/>
    </source>
</evidence>
<evidence type="ECO:0000256" key="9">
    <source>
        <dbReference type="ARBA" id="ARBA00022723"/>
    </source>
</evidence>
<dbReference type="InterPro" id="IPR044268">
    <property type="entry name" value="PIP_synthase_PgsA1"/>
</dbReference>
<evidence type="ECO:0000256" key="1">
    <source>
        <dbReference type="ARBA" id="ARBA00004651"/>
    </source>
</evidence>
<dbReference type="Proteomes" id="UP001500784">
    <property type="component" value="Unassembled WGS sequence"/>
</dbReference>
<comment type="caution">
    <text evidence="19">The sequence shown here is derived from an EMBL/GenBank/DDBJ whole genome shotgun (WGS) entry which is preliminary data.</text>
</comment>
<feature type="binding site" evidence="17">
    <location>
        <position position="66"/>
    </location>
    <ligand>
        <name>Mg(2+)</name>
        <dbReference type="ChEBI" id="CHEBI:18420"/>
        <label>2</label>
    </ligand>
</feature>
<evidence type="ECO:0000256" key="14">
    <source>
        <dbReference type="ARBA" id="ARBA00024082"/>
    </source>
</evidence>
<comment type="catalytic activity">
    <reaction evidence="16 17">
        <text>a CDP-1,2-diacyl-sn-glycerol + 1D-myo-inositol 3-phosphate = a 1,2-diacyl-sn-glycero-3-phospho-(1D-myo-inositol-3-phosphate) + CMP + H(+)</text>
        <dbReference type="Rhea" id="RHEA:60504"/>
        <dbReference type="ChEBI" id="CHEBI:15378"/>
        <dbReference type="ChEBI" id="CHEBI:58088"/>
        <dbReference type="ChEBI" id="CHEBI:58332"/>
        <dbReference type="ChEBI" id="CHEBI:58401"/>
        <dbReference type="ChEBI" id="CHEBI:60377"/>
    </reaction>
</comment>
<evidence type="ECO:0000256" key="8">
    <source>
        <dbReference type="ARBA" id="ARBA00022692"/>
    </source>
</evidence>
<evidence type="ECO:0000256" key="4">
    <source>
        <dbReference type="ARBA" id="ARBA00010441"/>
    </source>
</evidence>
<dbReference type="InterPro" id="IPR000462">
    <property type="entry name" value="CDP-OH_P_trans"/>
</dbReference>
<feature type="transmembrane region" description="Helical" evidence="17">
    <location>
        <begin position="114"/>
        <end position="134"/>
    </location>
</feature>
<keyword evidence="11 17" id="KW-1133">Transmembrane helix</keyword>
<protein>
    <recommendedName>
        <fullName evidence="14 17">Phosphatidylinositol phosphate synthase</fullName>
        <shortName evidence="17">PIP synthase</shortName>
        <ecNumber evidence="17">2.7.8.-</ecNumber>
    </recommendedName>
    <alternativeName>
        <fullName evidence="15 17">CDP-diacylglycerol--D-myo-inositol-3-phosphate 3-phosphatidyltransferase</fullName>
    </alternativeName>
</protein>
<keyword evidence="17" id="KW-0444">Lipid biosynthesis</keyword>
<proteinExistence type="inferred from homology"/>
<evidence type="ECO:0000313" key="20">
    <source>
        <dbReference type="Proteomes" id="UP001500784"/>
    </source>
</evidence>
<keyword evidence="12 17" id="KW-0472">Membrane</keyword>
<keyword evidence="7 17" id="KW-0808">Transferase</keyword>
<feature type="active site" description="Proton acceptor" evidence="17">
    <location>
        <position position="91"/>
    </location>
</feature>
<evidence type="ECO:0000256" key="2">
    <source>
        <dbReference type="ARBA" id="ARBA00004805"/>
    </source>
</evidence>
<evidence type="ECO:0000256" key="3">
    <source>
        <dbReference type="ARBA" id="ARBA00005189"/>
    </source>
</evidence>
<comment type="subcellular location">
    <subcellularLocation>
        <location evidence="1 17">Cell membrane</location>
        <topology evidence="1 17">Multi-pass membrane protein</topology>
    </subcellularLocation>
</comment>
<evidence type="ECO:0000256" key="16">
    <source>
        <dbReference type="ARBA" id="ARBA00048865"/>
    </source>
</evidence>
<evidence type="ECO:0000256" key="11">
    <source>
        <dbReference type="ARBA" id="ARBA00022989"/>
    </source>
</evidence>
<comment type="function">
    <text evidence="17">Catalyzes the conjugation of the 1'-hydroxyl group of D-myo-inositol-3-phosphate (also named L-myo-inositol-1-phosphate) with a lipid tail of cytidine diphosphate diacylglycerol (CDP-DAG), forming phosphatidylinositol phosphate (PIP) and CMP. PIP is a precursor of phosphatidylinositol (PI) which is an essential lipid required for cell wall formation.</text>
</comment>
<keyword evidence="8 17" id="KW-0812">Transmembrane</keyword>
<evidence type="ECO:0000256" key="6">
    <source>
        <dbReference type="ARBA" id="ARBA00022475"/>
    </source>
</evidence>
<feature type="binding site" evidence="17">
    <location>
        <position position="70"/>
    </location>
    <ligand>
        <name>a CDP-1,2-diacyl-sn-glycerol</name>
        <dbReference type="ChEBI" id="CHEBI:58332"/>
    </ligand>
</feature>
<feature type="binding site" evidence="17">
    <location>
        <position position="66"/>
    </location>
    <ligand>
        <name>Mg(2+)</name>
        <dbReference type="ChEBI" id="CHEBI:18420"/>
        <label>1</label>
    </ligand>
</feature>
<dbReference type="PROSITE" id="PS00379">
    <property type="entry name" value="CDP_ALCOHOL_P_TRANSF"/>
    <property type="match status" value="1"/>
</dbReference>
<keyword evidence="17" id="KW-0443">Lipid metabolism</keyword>
<comment type="catalytic activity">
    <reaction evidence="13 17">
        <text>1,2-di-(9Z-octadecenoyl)-sn-glycero-3-cytidine-5'-diphosphate + 1D-myo-inositol 3-phosphate = 1,2-di-(9Z-octadecenoyl)-sn-glycero-3-phospho-(1D-myo-inositol-3-phosphate) + CMP + H(+)</text>
        <dbReference type="Rhea" id="RHEA:61216"/>
        <dbReference type="ChEBI" id="CHEBI:15378"/>
        <dbReference type="ChEBI" id="CHEBI:58401"/>
        <dbReference type="ChEBI" id="CHEBI:60377"/>
        <dbReference type="ChEBI" id="CHEBI:85356"/>
        <dbReference type="ChEBI" id="CHEBI:144472"/>
    </reaction>
</comment>
<keyword evidence="17" id="KW-1208">Phospholipid metabolism</keyword>